<feature type="domain" description="EamA" evidence="6">
    <location>
        <begin position="167"/>
        <end position="308"/>
    </location>
</feature>
<evidence type="ECO:0000259" key="6">
    <source>
        <dbReference type="Pfam" id="PF00892"/>
    </source>
</evidence>
<evidence type="ECO:0000256" key="4">
    <source>
        <dbReference type="ARBA" id="ARBA00023136"/>
    </source>
</evidence>
<reference evidence="7" key="1">
    <citation type="submission" date="2023-01" db="EMBL/GenBank/DDBJ databases">
        <title>Metagenome sequencing of chrysophaentin producing Chrysophaeum taylorii.</title>
        <authorList>
            <person name="Davison J."/>
            <person name="Bewley C."/>
        </authorList>
    </citation>
    <scope>NUCLEOTIDE SEQUENCE</scope>
    <source>
        <strain evidence="7">NIES-1699</strain>
    </source>
</reference>
<proteinExistence type="predicted"/>
<accession>A0AAD7UMJ0</accession>
<dbReference type="EMBL" id="JAQMWT010000084">
    <property type="protein sequence ID" value="KAJ8611020.1"/>
    <property type="molecule type" value="Genomic_DNA"/>
</dbReference>
<feature type="transmembrane region" description="Helical" evidence="5">
    <location>
        <begin position="297"/>
        <end position="314"/>
    </location>
</feature>
<feature type="transmembrane region" description="Helical" evidence="5">
    <location>
        <begin position="265"/>
        <end position="285"/>
    </location>
</feature>
<evidence type="ECO:0000256" key="3">
    <source>
        <dbReference type="ARBA" id="ARBA00022989"/>
    </source>
</evidence>
<feature type="transmembrane region" description="Helical" evidence="5">
    <location>
        <begin position="34"/>
        <end position="52"/>
    </location>
</feature>
<dbReference type="Proteomes" id="UP001230188">
    <property type="component" value="Unassembled WGS sequence"/>
</dbReference>
<feature type="domain" description="EamA" evidence="6">
    <location>
        <begin position="10"/>
        <end position="144"/>
    </location>
</feature>
<evidence type="ECO:0000313" key="7">
    <source>
        <dbReference type="EMBL" id="KAJ8611020.1"/>
    </source>
</evidence>
<evidence type="ECO:0000313" key="8">
    <source>
        <dbReference type="Proteomes" id="UP001230188"/>
    </source>
</evidence>
<dbReference type="PANTHER" id="PTHR31218">
    <property type="entry name" value="WAT1-RELATED PROTEIN"/>
    <property type="match status" value="1"/>
</dbReference>
<sequence>MKGGGAWAALFVVQLSYCVWHVLGKAALNGGMSPFVLALYRQGGACLCMVFLSRVVDGRGEVRRLRSLPRYELFRVAVLGFLGFGNIFGFIVALSYVTSFNSALLHPIIPVVSFAAAAASGVEKLDLRRGFGVLLSAGGALVVVVFGVSEDHDSEGGSKTSRRDVFIGNAYLLGQCVCMGVLLVLQKSLLRTTGIPPTTLTLVYNVIAAALSGVCTLSSVGFEKRVYEFHRWIEVVATLYGAIFGICLIYVLLGWATHRAGPTLVSLSMTLQGPLNALLACIFLGRRSFTVGEVGGGALIALGLAVTVIASPFAKTAMPSPPFRREEVEEEVRAFSPPTSNDRAALEYHHAQIAPPSALLLPSNAGGPRKGTSALV</sequence>
<keyword evidence="8" id="KW-1185">Reference proteome</keyword>
<keyword evidence="2 5" id="KW-0812">Transmembrane</keyword>
<dbReference type="SUPFAM" id="SSF103481">
    <property type="entry name" value="Multidrug resistance efflux transporter EmrE"/>
    <property type="match status" value="1"/>
</dbReference>
<dbReference type="GO" id="GO:0016020">
    <property type="term" value="C:membrane"/>
    <property type="evidence" value="ECO:0007669"/>
    <property type="project" value="UniProtKB-SubCell"/>
</dbReference>
<dbReference type="GO" id="GO:0022857">
    <property type="term" value="F:transmembrane transporter activity"/>
    <property type="evidence" value="ECO:0007669"/>
    <property type="project" value="InterPro"/>
</dbReference>
<evidence type="ECO:0000256" key="1">
    <source>
        <dbReference type="ARBA" id="ARBA00004141"/>
    </source>
</evidence>
<gene>
    <name evidence="7" type="ORF">CTAYLR_007066</name>
</gene>
<keyword evidence="4 5" id="KW-0472">Membrane</keyword>
<comment type="caution">
    <text evidence="7">The sequence shown here is derived from an EMBL/GenBank/DDBJ whole genome shotgun (WGS) entry which is preliminary data.</text>
</comment>
<feature type="transmembrane region" description="Helical" evidence="5">
    <location>
        <begin position="232"/>
        <end position="253"/>
    </location>
</feature>
<keyword evidence="3 5" id="KW-1133">Transmembrane helix</keyword>
<dbReference type="InterPro" id="IPR037185">
    <property type="entry name" value="EmrE-like"/>
</dbReference>
<name>A0AAD7UMJ0_9STRA</name>
<feature type="transmembrane region" description="Helical" evidence="5">
    <location>
        <begin position="202"/>
        <end position="220"/>
    </location>
</feature>
<dbReference type="InterPro" id="IPR000620">
    <property type="entry name" value="EamA_dom"/>
</dbReference>
<feature type="transmembrane region" description="Helical" evidence="5">
    <location>
        <begin position="169"/>
        <end position="190"/>
    </location>
</feature>
<dbReference type="Pfam" id="PF00892">
    <property type="entry name" value="EamA"/>
    <property type="match status" value="2"/>
</dbReference>
<dbReference type="InterPro" id="IPR030184">
    <property type="entry name" value="WAT1-related"/>
</dbReference>
<dbReference type="AlphaFoldDB" id="A0AAD7UMJ0"/>
<evidence type="ECO:0000256" key="2">
    <source>
        <dbReference type="ARBA" id="ARBA00022692"/>
    </source>
</evidence>
<protein>
    <recommendedName>
        <fullName evidence="6">EamA domain-containing protein</fullName>
    </recommendedName>
</protein>
<feature type="transmembrane region" description="Helical" evidence="5">
    <location>
        <begin position="131"/>
        <end position="149"/>
    </location>
</feature>
<evidence type="ECO:0000256" key="5">
    <source>
        <dbReference type="SAM" id="Phobius"/>
    </source>
</evidence>
<organism evidence="7 8">
    <name type="scientific">Chrysophaeum taylorii</name>
    <dbReference type="NCBI Taxonomy" id="2483200"/>
    <lineage>
        <taxon>Eukaryota</taxon>
        <taxon>Sar</taxon>
        <taxon>Stramenopiles</taxon>
        <taxon>Ochrophyta</taxon>
        <taxon>Pelagophyceae</taxon>
        <taxon>Pelagomonadales</taxon>
        <taxon>Pelagomonadaceae</taxon>
        <taxon>Chrysophaeum</taxon>
    </lineage>
</organism>
<feature type="transmembrane region" description="Helical" evidence="5">
    <location>
        <begin position="73"/>
        <end position="97"/>
    </location>
</feature>
<comment type="subcellular location">
    <subcellularLocation>
        <location evidence="1">Membrane</location>
        <topology evidence="1">Multi-pass membrane protein</topology>
    </subcellularLocation>
</comment>